<dbReference type="EMBL" id="JADKIO010000005">
    <property type="protein sequence ID" value="MBK9796289.1"/>
    <property type="molecule type" value="Genomic_DNA"/>
</dbReference>
<reference evidence="1" key="1">
    <citation type="submission" date="2020-10" db="EMBL/GenBank/DDBJ databases">
        <title>Connecting structure to function with the recovery of over 1000 high-quality activated sludge metagenome-assembled genomes encoding full-length rRNA genes using long-read sequencing.</title>
        <authorList>
            <person name="Singleton C.M."/>
            <person name="Petriglieri F."/>
            <person name="Kristensen J.M."/>
            <person name="Kirkegaard R.H."/>
            <person name="Michaelsen T.Y."/>
            <person name="Andersen M.H."/>
            <person name="Karst S.M."/>
            <person name="Dueholm M.S."/>
            <person name="Nielsen P.H."/>
            <person name="Albertsen M."/>
        </authorList>
    </citation>
    <scope>NUCLEOTIDE SEQUENCE</scope>
    <source>
        <strain evidence="1">Skiv_18-Q3-R9-52_MAXAC.067</strain>
    </source>
</reference>
<evidence type="ECO:0008006" key="3">
    <source>
        <dbReference type="Google" id="ProtNLM"/>
    </source>
</evidence>
<protein>
    <recommendedName>
        <fullName evidence="3">DUF3857 domain-containing protein</fullName>
    </recommendedName>
</protein>
<name>A0A9D7SGY3_9BACT</name>
<sequence length="608" mass="67941">MILEDHIRFTHHTNFHVYRVRIFSEAGRKAAEIEDLPSTAGGIKGRTVYPDGRQVDFSSRKDFAVRSLETGNGESRKTHLVAPGVTTDCVVEVMWSEPANGLIGGLPRRYAKGLYASWTLSNAFPTELVSIEVARPFPLAWFLDPGRGSTPESTDTWTTKRLTLRNLTALESPPYSLRSTLHLPTLVMFWQPDDVRGFVGEGPDKFWSEAIKSHFKGDFEDSIEKGGAFRTLAQELTANLPKGPTKAAVELLERLDARIANLSHATFTETAALPKDFWEGFEVKNLAKAAKTGKTTGKGMRLLFYHLLKAAGLSPLIAKVPDRENVMFDWNRMNLWQFDADLIGIEEPGSGVLWFDPSLRFATPGVVHPDYTAVPALIIDTATWLGRKGPVGSSGANANVRKYTYQLELDEDSDRFEVNSEFAGYPECVERYRYMALEPMEQSKMLKEKFEKAMKNLVVGSSEVKNTSNAKISVSWSLKGALEREASRKRLVDPFPGMPWPLWVPAKLEESRSVPIVLPYLSTQVAVATFKVPKGYIMGTHQDIRQQNGFGRVFWIPSFDAATGEGKVILRVEVVSVSAPAAQWNDFRAFLGWIEDACRRQITLTREG</sequence>
<accession>A0A9D7SGY3</accession>
<dbReference type="Proteomes" id="UP000886657">
    <property type="component" value="Unassembled WGS sequence"/>
</dbReference>
<dbReference type="AlphaFoldDB" id="A0A9D7SGY3"/>
<gene>
    <name evidence="1" type="ORF">IPP58_07300</name>
</gene>
<dbReference type="Gene3D" id="2.60.40.3140">
    <property type="match status" value="1"/>
</dbReference>
<evidence type="ECO:0000313" key="1">
    <source>
        <dbReference type="EMBL" id="MBK9796289.1"/>
    </source>
</evidence>
<proteinExistence type="predicted"/>
<organism evidence="1 2">
    <name type="scientific">Candidatus Geothrix skivensis</name>
    <dbReference type="NCBI Taxonomy" id="2954439"/>
    <lineage>
        <taxon>Bacteria</taxon>
        <taxon>Pseudomonadati</taxon>
        <taxon>Acidobacteriota</taxon>
        <taxon>Holophagae</taxon>
        <taxon>Holophagales</taxon>
        <taxon>Holophagaceae</taxon>
        <taxon>Geothrix</taxon>
    </lineage>
</organism>
<evidence type="ECO:0000313" key="2">
    <source>
        <dbReference type="Proteomes" id="UP000886657"/>
    </source>
</evidence>
<comment type="caution">
    <text evidence="1">The sequence shown here is derived from an EMBL/GenBank/DDBJ whole genome shotgun (WGS) entry which is preliminary data.</text>
</comment>